<name>A0A9W9GKY7_9EURO</name>
<reference evidence="1" key="2">
    <citation type="journal article" date="2023" name="IMA Fungus">
        <title>Comparative genomic study of the Penicillium genus elucidates a diverse pangenome and 15 lateral gene transfer events.</title>
        <authorList>
            <person name="Petersen C."/>
            <person name="Sorensen T."/>
            <person name="Nielsen M.R."/>
            <person name="Sondergaard T.E."/>
            <person name="Sorensen J.L."/>
            <person name="Fitzpatrick D.A."/>
            <person name="Frisvad J.C."/>
            <person name="Nielsen K.L."/>
        </authorList>
    </citation>
    <scope>NUCLEOTIDE SEQUENCE</scope>
    <source>
        <strain evidence="1">IBT 22155</strain>
    </source>
</reference>
<proteinExistence type="predicted"/>
<evidence type="ECO:0000313" key="1">
    <source>
        <dbReference type="EMBL" id="KAJ5121677.1"/>
    </source>
</evidence>
<protein>
    <submittedName>
        <fullName evidence="1">Uncharacterized protein</fullName>
    </submittedName>
</protein>
<comment type="caution">
    <text evidence="1">The sequence shown here is derived from an EMBL/GenBank/DDBJ whole genome shotgun (WGS) entry which is preliminary data.</text>
</comment>
<dbReference type="RefSeq" id="XP_056518181.1">
    <property type="nucleotide sequence ID" value="XM_056670382.1"/>
</dbReference>
<gene>
    <name evidence="1" type="ORF">N7515_009638</name>
</gene>
<organism evidence="1 2">
    <name type="scientific">Penicillium bovifimosum</name>
    <dbReference type="NCBI Taxonomy" id="126998"/>
    <lineage>
        <taxon>Eukaryota</taxon>
        <taxon>Fungi</taxon>
        <taxon>Dikarya</taxon>
        <taxon>Ascomycota</taxon>
        <taxon>Pezizomycotina</taxon>
        <taxon>Eurotiomycetes</taxon>
        <taxon>Eurotiomycetidae</taxon>
        <taxon>Eurotiales</taxon>
        <taxon>Aspergillaceae</taxon>
        <taxon>Penicillium</taxon>
    </lineage>
</organism>
<evidence type="ECO:0000313" key="2">
    <source>
        <dbReference type="Proteomes" id="UP001149079"/>
    </source>
</evidence>
<reference evidence="1" key="1">
    <citation type="submission" date="2022-11" db="EMBL/GenBank/DDBJ databases">
        <authorList>
            <person name="Petersen C."/>
        </authorList>
    </citation>
    <scope>NUCLEOTIDE SEQUENCE</scope>
    <source>
        <strain evidence="1">IBT 22155</strain>
    </source>
</reference>
<dbReference type="AlphaFoldDB" id="A0A9W9GKY7"/>
<dbReference type="GeneID" id="81409552"/>
<dbReference type="EMBL" id="JAPQKL010000007">
    <property type="protein sequence ID" value="KAJ5121677.1"/>
    <property type="molecule type" value="Genomic_DNA"/>
</dbReference>
<accession>A0A9W9GKY7</accession>
<dbReference type="OrthoDB" id="3508621at2759"/>
<keyword evidence="2" id="KW-1185">Reference proteome</keyword>
<dbReference type="Proteomes" id="UP001149079">
    <property type="component" value="Unassembled WGS sequence"/>
</dbReference>
<sequence length="101" mass="11619">MVAWIMTDTNPRQCPLDRRRLTDAGEIYLTLAEYKQAYIEYLQATDGGDREPTSFLKMQEYGPWCIDKAQDMSLVDVSWPLLLVGFVMLQLRSISTNSHSN</sequence>